<evidence type="ECO:0000256" key="12">
    <source>
        <dbReference type="SAM" id="Phobius"/>
    </source>
</evidence>
<keyword evidence="14" id="KW-1185">Reference proteome</keyword>
<feature type="transmembrane region" description="Helical" evidence="12">
    <location>
        <begin position="128"/>
        <end position="147"/>
    </location>
</feature>
<accession>A0AAW1CVH8</accession>
<evidence type="ECO:0000256" key="6">
    <source>
        <dbReference type="ARBA" id="ARBA00022989"/>
    </source>
</evidence>
<feature type="transmembrane region" description="Helical" evidence="12">
    <location>
        <begin position="159"/>
        <end position="180"/>
    </location>
</feature>
<feature type="transmembrane region" description="Helical" evidence="12">
    <location>
        <begin position="13"/>
        <end position="32"/>
    </location>
</feature>
<dbReference type="GO" id="GO:0005886">
    <property type="term" value="C:plasma membrane"/>
    <property type="evidence" value="ECO:0007669"/>
    <property type="project" value="UniProtKB-SubCell"/>
</dbReference>
<dbReference type="InterPro" id="IPR001734">
    <property type="entry name" value="Na/solute_symporter"/>
</dbReference>
<feature type="transmembrane region" description="Helical" evidence="12">
    <location>
        <begin position="518"/>
        <end position="539"/>
    </location>
</feature>
<dbReference type="PANTHER" id="PTHR42985:SF21">
    <property type="entry name" value="SODIUM-DEPENDENT MULTIVITAMIN TRANSPORTER-LIKE PROTEIN"/>
    <property type="match status" value="1"/>
</dbReference>
<reference evidence="13 14" key="1">
    <citation type="submission" date="2022-12" db="EMBL/GenBank/DDBJ databases">
        <title>Chromosome-level genome assembly of true bugs.</title>
        <authorList>
            <person name="Ma L."/>
            <person name="Li H."/>
        </authorList>
    </citation>
    <scope>NUCLEOTIDE SEQUENCE [LARGE SCALE GENOMIC DNA]</scope>
    <source>
        <strain evidence="13">Lab_2022b</strain>
    </source>
</reference>
<dbReference type="PANTHER" id="PTHR42985">
    <property type="entry name" value="SODIUM-COUPLED MONOCARBOXYLATE TRANSPORTER"/>
    <property type="match status" value="1"/>
</dbReference>
<name>A0AAW1CVH8_9HEMI</name>
<dbReference type="EMBL" id="JAPXFL010000008">
    <property type="protein sequence ID" value="KAK9502352.1"/>
    <property type="molecule type" value="Genomic_DNA"/>
</dbReference>
<evidence type="ECO:0000256" key="10">
    <source>
        <dbReference type="ARBA" id="ARBA00023201"/>
    </source>
</evidence>
<dbReference type="NCBIfam" id="TIGR00813">
    <property type="entry name" value="sss"/>
    <property type="match status" value="1"/>
</dbReference>
<feature type="transmembrane region" description="Helical" evidence="12">
    <location>
        <begin position="408"/>
        <end position="429"/>
    </location>
</feature>
<dbReference type="AlphaFoldDB" id="A0AAW1CVH8"/>
<organism evidence="13 14">
    <name type="scientific">Rhynocoris fuscipes</name>
    <dbReference type="NCBI Taxonomy" id="488301"/>
    <lineage>
        <taxon>Eukaryota</taxon>
        <taxon>Metazoa</taxon>
        <taxon>Ecdysozoa</taxon>
        <taxon>Arthropoda</taxon>
        <taxon>Hexapoda</taxon>
        <taxon>Insecta</taxon>
        <taxon>Pterygota</taxon>
        <taxon>Neoptera</taxon>
        <taxon>Paraneoptera</taxon>
        <taxon>Hemiptera</taxon>
        <taxon>Heteroptera</taxon>
        <taxon>Panheteroptera</taxon>
        <taxon>Cimicomorpha</taxon>
        <taxon>Reduviidae</taxon>
        <taxon>Harpactorinae</taxon>
        <taxon>Harpactorini</taxon>
        <taxon>Rhynocoris</taxon>
    </lineage>
</organism>
<evidence type="ECO:0000256" key="9">
    <source>
        <dbReference type="ARBA" id="ARBA00023136"/>
    </source>
</evidence>
<feature type="transmembrane region" description="Helical" evidence="12">
    <location>
        <begin position="53"/>
        <end position="72"/>
    </location>
</feature>
<dbReference type="Pfam" id="PF00474">
    <property type="entry name" value="SSF"/>
    <property type="match status" value="1"/>
</dbReference>
<keyword evidence="5 12" id="KW-0812">Transmembrane</keyword>
<feature type="transmembrane region" description="Helical" evidence="12">
    <location>
        <begin position="338"/>
        <end position="358"/>
    </location>
</feature>
<keyword evidence="10" id="KW-0739">Sodium transport</keyword>
<evidence type="ECO:0000256" key="4">
    <source>
        <dbReference type="ARBA" id="ARBA00022475"/>
    </source>
</evidence>
<evidence type="ECO:0000256" key="2">
    <source>
        <dbReference type="ARBA" id="ARBA00006434"/>
    </source>
</evidence>
<evidence type="ECO:0000256" key="11">
    <source>
        <dbReference type="RuleBase" id="RU362091"/>
    </source>
</evidence>
<sequence length="589" mass="63958">MVGNGASFAWYEYVVFSSMFVATAAIGIYFGCSKKKSNNTVQEYMFGGGNMPILPIALSLIASFGSGLNLLGLPAEIYVYGTQIGAVIISIILATVILNLFILPLLYNLNSTSMFEYLERRFNKTARNIGALLYIFTLLNAPTIIYAPSLAFSQVSGVSLNYIVPVIVFFCIFYTTLGGLKAVTWSDALQSGFIAASMITVLILGLFRTGGIGHVISIAEEGERLEFFNFDIDPTARNTFWTVVIGMTFTWVKFLAMDPVSFQRYTSVATYKQAQRVTWIMCAGIIITKLICITSGLIIYAYYKDCDPIMTKAVSKPGQILPYYALDIAGKYPGFNGIFLSGVIGTALSSLSTCLNTLSGSLLDDFIRPMSPWKITDTMASAILKISVVILGIISGALVFVVARMGTILQGAIALNGIASGATLFIYTYGMFYPWGNAKGAVSGSLAAIAASMWIAIGAQVSIENGDLQQPGKLMSISGCSANQTLPEGLNITTSGFSGYGTKVLVSNGVPYLFRLSYLYYTVFGMLVGFLVGIIVSYLTGNQDFEKLNPNLIVPQLRSLLKKNDSKEKSYENIELIENKIQEVEKLKQ</sequence>
<evidence type="ECO:0000256" key="5">
    <source>
        <dbReference type="ARBA" id="ARBA00022692"/>
    </source>
</evidence>
<feature type="transmembrane region" description="Helical" evidence="12">
    <location>
        <begin position="441"/>
        <end position="463"/>
    </location>
</feature>
<evidence type="ECO:0000313" key="14">
    <source>
        <dbReference type="Proteomes" id="UP001461498"/>
    </source>
</evidence>
<keyword evidence="4" id="KW-1003">Cell membrane</keyword>
<comment type="similarity">
    <text evidence="2 11">Belongs to the sodium:solute symporter (SSF) (TC 2.A.21) family.</text>
</comment>
<evidence type="ECO:0000256" key="8">
    <source>
        <dbReference type="ARBA" id="ARBA00023065"/>
    </source>
</evidence>
<evidence type="ECO:0008006" key="15">
    <source>
        <dbReference type="Google" id="ProtNLM"/>
    </source>
</evidence>
<keyword evidence="3" id="KW-0813">Transport</keyword>
<dbReference type="Gene3D" id="1.20.1730.10">
    <property type="entry name" value="Sodium/glucose cotransporter"/>
    <property type="match status" value="1"/>
</dbReference>
<feature type="transmembrane region" description="Helical" evidence="12">
    <location>
        <begin position="192"/>
        <end position="219"/>
    </location>
</feature>
<dbReference type="GO" id="GO:0006814">
    <property type="term" value="P:sodium ion transport"/>
    <property type="evidence" value="ECO:0007669"/>
    <property type="project" value="UniProtKB-KW"/>
</dbReference>
<dbReference type="GO" id="GO:0015293">
    <property type="term" value="F:symporter activity"/>
    <property type="evidence" value="ECO:0007669"/>
    <property type="project" value="TreeGrafter"/>
</dbReference>
<gene>
    <name evidence="13" type="ORF">O3M35_011142</name>
</gene>
<comment type="caution">
    <text evidence="13">The sequence shown here is derived from an EMBL/GenBank/DDBJ whole genome shotgun (WGS) entry which is preliminary data.</text>
</comment>
<keyword evidence="9 12" id="KW-0472">Membrane</keyword>
<evidence type="ECO:0000256" key="3">
    <source>
        <dbReference type="ARBA" id="ARBA00022448"/>
    </source>
</evidence>
<keyword evidence="8" id="KW-0406">Ion transport</keyword>
<keyword evidence="6 12" id="KW-1133">Transmembrane helix</keyword>
<evidence type="ECO:0000256" key="1">
    <source>
        <dbReference type="ARBA" id="ARBA00004651"/>
    </source>
</evidence>
<dbReference type="Proteomes" id="UP001461498">
    <property type="component" value="Unassembled WGS sequence"/>
</dbReference>
<feature type="transmembrane region" description="Helical" evidence="12">
    <location>
        <begin position="379"/>
        <end position="402"/>
    </location>
</feature>
<dbReference type="InterPro" id="IPR038377">
    <property type="entry name" value="Na/Glc_symporter_sf"/>
</dbReference>
<feature type="transmembrane region" description="Helical" evidence="12">
    <location>
        <begin position="84"/>
        <end position="107"/>
    </location>
</feature>
<feature type="transmembrane region" description="Helical" evidence="12">
    <location>
        <begin position="277"/>
        <end position="303"/>
    </location>
</feature>
<evidence type="ECO:0000313" key="13">
    <source>
        <dbReference type="EMBL" id="KAK9502352.1"/>
    </source>
</evidence>
<keyword evidence="7" id="KW-0915">Sodium</keyword>
<evidence type="ECO:0000256" key="7">
    <source>
        <dbReference type="ARBA" id="ARBA00023053"/>
    </source>
</evidence>
<protein>
    <recommendedName>
        <fullName evidence="15">Sodium-coupled monocarboxylate transporter 1</fullName>
    </recommendedName>
</protein>
<comment type="subcellular location">
    <subcellularLocation>
        <location evidence="1">Cell membrane</location>
        <topology evidence="1">Multi-pass membrane protein</topology>
    </subcellularLocation>
</comment>
<feature type="transmembrane region" description="Helical" evidence="12">
    <location>
        <begin position="239"/>
        <end position="256"/>
    </location>
</feature>
<dbReference type="CDD" id="cd11492">
    <property type="entry name" value="SLC5sbd_NIS-SMVT"/>
    <property type="match status" value="1"/>
</dbReference>
<proteinExistence type="inferred from homology"/>
<dbReference type="InterPro" id="IPR051163">
    <property type="entry name" value="Sodium:Solute_Symporter_SSF"/>
</dbReference>
<dbReference type="PROSITE" id="PS50283">
    <property type="entry name" value="NA_SOLUT_SYMP_3"/>
    <property type="match status" value="1"/>
</dbReference>